<proteinExistence type="predicted"/>
<evidence type="ECO:0000313" key="1">
    <source>
        <dbReference type="EMBL" id="PYI27731.1"/>
    </source>
</evidence>
<dbReference type="Proteomes" id="UP000248817">
    <property type="component" value="Unassembled WGS sequence"/>
</dbReference>
<dbReference type="EMBL" id="KZ825563">
    <property type="protein sequence ID" value="PYI27731.1"/>
    <property type="molecule type" value="Genomic_DNA"/>
</dbReference>
<evidence type="ECO:0000313" key="2">
    <source>
        <dbReference type="Proteomes" id="UP000248817"/>
    </source>
</evidence>
<reference evidence="1 2" key="1">
    <citation type="submission" date="2018-02" db="EMBL/GenBank/DDBJ databases">
        <title>The genomes of Aspergillus section Nigri reveals drivers in fungal speciation.</title>
        <authorList>
            <consortium name="DOE Joint Genome Institute"/>
            <person name="Vesth T.C."/>
            <person name="Nybo J."/>
            <person name="Theobald S."/>
            <person name="Brandl J."/>
            <person name="Frisvad J.C."/>
            <person name="Nielsen K.F."/>
            <person name="Lyhne E.K."/>
            <person name="Kogle M.E."/>
            <person name="Kuo A."/>
            <person name="Riley R."/>
            <person name="Clum A."/>
            <person name="Nolan M."/>
            <person name="Lipzen A."/>
            <person name="Salamov A."/>
            <person name="Henrissat B."/>
            <person name="Wiebenga A."/>
            <person name="De vries R.P."/>
            <person name="Grigoriev I.V."/>
            <person name="Mortensen U.H."/>
            <person name="Andersen M.R."/>
            <person name="Baker S.E."/>
        </authorList>
    </citation>
    <scope>NUCLEOTIDE SEQUENCE [LARGE SCALE GENOMIC DNA]</scope>
    <source>
        <strain evidence="1 2">CBS 114.80</strain>
    </source>
</reference>
<accession>A0A2V5HV80</accession>
<protein>
    <submittedName>
        <fullName evidence="1">Uncharacterized protein</fullName>
    </submittedName>
</protein>
<dbReference type="PROSITE" id="PS51257">
    <property type="entry name" value="PROKAR_LIPOPROTEIN"/>
    <property type="match status" value="1"/>
</dbReference>
<dbReference type="AlphaFoldDB" id="A0A2V5HV80"/>
<sequence>MTSTKGNRPHIPSKEVTAIFYSHPGFGLSFQGCSFVSSLASQDPGLRDTLCRSSQLH</sequence>
<organism evidence="1 2">
    <name type="scientific">Aspergillus indologenus CBS 114.80</name>
    <dbReference type="NCBI Taxonomy" id="1450541"/>
    <lineage>
        <taxon>Eukaryota</taxon>
        <taxon>Fungi</taxon>
        <taxon>Dikarya</taxon>
        <taxon>Ascomycota</taxon>
        <taxon>Pezizomycotina</taxon>
        <taxon>Eurotiomycetes</taxon>
        <taxon>Eurotiomycetidae</taxon>
        <taxon>Eurotiales</taxon>
        <taxon>Aspergillaceae</taxon>
        <taxon>Aspergillus</taxon>
        <taxon>Aspergillus subgen. Circumdati</taxon>
    </lineage>
</organism>
<keyword evidence="2" id="KW-1185">Reference proteome</keyword>
<name>A0A2V5HV80_9EURO</name>
<gene>
    <name evidence="1" type="ORF">BP00DRAFT_12990</name>
</gene>